<dbReference type="PANTHER" id="PTHR35798:SF1">
    <property type="entry name" value="CELL DIVISION PROTEIN SEPF"/>
    <property type="match status" value="1"/>
</dbReference>
<keyword evidence="3 5" id="KW-0131">Cell cycle</keyword>
<evidence type="ECO:0000256" key="3">
    <source>
        <dbReference type="ARBA" id="ARBA00023306"/>
    </source>
</evidence>
<dbReference type="GO" id="GO:0043093">
    <property type="term" value="P:FtsZ-dependent cytokinesis"/>
    <property type="evidence" value="ECO:0007669"/>
    <property type="project" value="UniProtKB-UniRule"/>
</dbReference>
<name>A0A412AZD1_9FIRM</name>
<dbReference type="InterPro" id="IPR023052">
    <property type="entry name" value="Cell_div_SepF"/>
</dbReference>
<comment type="subcellular location">
    <subcellularLocation>
        <location evidence="5">Cytoplasm</location>
    </subcellularLocation>
    <text evidence="5">Localizes to the division site, in a FtsZ-dependent manner.</text>
</comment>
<comment type="similarity">
    <text evidence="5">Belongs to the SepF family.</text>
</comment>
<feature type="compositionally biased region" description="Acidic residues" evidence="6">
    <location>
        <begin position="16"/>
        <end position="35"/>
    </location>
</feature>
<sequence length="166" mass="18940">MAGLVQKFKQMWTPPEDEYDYDFEEMDMDDEEVMDEISSGSYEEEEAYQEPQRESRRSSASQSGNKVVNIHAAAQLQVVLFKPERFGDETRSVADELIKMHTVVLNLENTSKDVSRRILDFLSGVAYANNGKIKRVSTATFIITPYNVDLTGDDLMDEIESSSMYL</sequence>
<keyword evidence="5" id="KW-0963">Cytoplasm</keyword>
<evidence type="ECO:0000256" key="5">
    <source>
        <dbReference type="HAMAP-Rule" id="MF_01197"/>
    </source>
</evidence>
<keyword evidence="2 5" id="KW-0717">Septation</keyword>
<dbReference type="InterPro" id="IPR038594">
    <property type="entry name" value="SepF-like_sf"/>
</dbReference>
<dbReference type="Gene3D" id="3.30.110.150">
    <property type="entry name" value="SepF-like protein"/>
    <property type="match status" value="1"/>
</dbReference>
<evidence type="ECO:0000313" key="8">
    <source>
        <dbReference type="Proteomes" id="UP000284751"/>
    </source>
</evidence>
<dbReference type="PANTHER" id="PTHR35798">
    <property type="entry name" value="CELL DIVISION PROTEIN SEPF"/>
    <property type="match status" value="1"/>
</dbReference>
<reference evidence="7 8" key="1">
    <citation type="submission" date="2018-08" db="EMBL/GenBank/DDBJ databases">
        <title>A genome reference for cultivated species of the human gut microbiota.</title>
        <authorList>
            <person name="Zou Y."/>
            <person name="Xue W."/>
            <person name="Luo G."/>
        </authorList>
    </citation>
    <scope>NUCLEOTIDE SEQUENCE [LARGE SCALE GENOMIC DNA]</scope>
    <source>
        <strain evidence="7 8">AF28-26</strain>
    </source>
</reference>
<dbReference type="Proteomes" id="UP000284751">
    <property type="component" value="Unassembled WGS sequence"/>
</dbReference>
<evidence type="ECO:0000256" key="6">
    <source>
        <dbReference type="SAM" id="MobiDB-lite"/>
    </source>
</evidence>
<protein>
    <recommendedName>
        <fullName evidence="5">Cell division protein SepF</fullName>
    </recommendedName>
</protein>
<comment type="subunit">
    <text evidence="5">Homodimer. Interacts with FtsZ.</text>
</comment>
<proteinExistence type="inferred from homology"/>
<feature type="region of interest" description="Disordered" evidence="6">
    <location>
        <begin position="16"/>
        <end position="64"/>
    </location>
</feature>
<evidence type="ECO:0000256" key="2">
    <source>
        <dbReference type="ARBA" id="ARBA00023210"/>
    </source>
</evidence>
<keyword evidence="1 5" id="KW-0132">Cell division</keyword>
<evidence type="ECO:0000313" key="7">
    <source>
        <dbReference type="EMBL" id="RGQ43314.1"/>
    </source>
</evidence>
<accession>A0A412AZD1</accession>
<dbReference type="AlphaFoldDB" id="A0A412AZD1"/>
<dbReference type="GO" id="GO:0000917">
    <property type="term" value="P:division septum assembly"/>
    <property type="evidence" value="ECO:0007669"/>
    <property type="project" value="UniProtKB-KW"/>
</dbReference>
<evidence type="ECO:0000256" key="1">
    <source>
        <dbReference type="ARBA" id="ARBA00022618"/>
    </source>
</evidence>
<comment type="caution">
    <text evidence="7">The sequence shown here is derived from an EMBL/GenBank/DDBJ whole genome shotgun (WGS) entry which is preliminary data.</text>
</comment>
<comment type="function">
    <text evidence="4 5">Cell division protein that is part of the divisome complex and is recruited early to the Z-ring. Probably stimulates Z-ring formation, perhaps through the cross-linking of FtsZ protofilaments. Its function overlaps with FtsA.</text>
</comment>
<dbReference type="EMBL" id="QRTC01000007">
    <property type="protein sequence ID" value="RGQ43314.1"/>
    <property type="molecule type" value="Genomic_DNA"/>
</dbReference>
<evidence type="ECO:0000256" key="4">
    <source>
        <dbReference type="ARBA" id="ARBA00044936"/>
    </source>
</evidence>
<gene>
    <name evidence="5" type="primary">sepF</name>
    <name evidence="7" type="ORF">DWY99_03355</name>
</gene>
<organism evidence="7 8">
    <name type="scientific">[Clostridium] leptum</name>
    <dbReference type="NCBI Taxonomy" id="1535"/>
    <lineage>
        <taxon>Bacteria</taxon>
        <taxon>Bacillati</taxon>
        <taxon>Bacillota</taxon>
        <taxon>Clostridia</taxon>
        <taxon>Eubacteriales</taxon>
        <taxon>Oscillospiraceae</taxon>
        <taxon>Oscillospiraceae incertae sedis</taxon>
    </lineage>
</organism>
<dbReference type="Pfam" id="PF04472">
    <property type="entry name" value="SepF"/>
    <property type="match status" value="1"/>
</dbReference>
<dbReference type="HAMAP" id="MF_01197">
    <property type="entry name" value="SepF"/>
    <property type="match status" value="1"/>
</dbReference>
<dbReference type="InterPro" id="IPR007561">
    <property type="entry name" value="Cell_div_SepF/SepF-rel"/>
</dbReference>
<dbReference type="GO" id="GO:0005737">
    <property type="term" value="C:cytoplasm"/>
    <property type="evidence" value="ECO:0007669"/>
    <property type="project" value="UniProtKB-SubCell"/>
</dbReference>